<evidence type="ECO:0000256" key="1">
    <source>
        <dbReference type="ARBA" id="ARBA00000085"/>
    </source>
</evidence>
<dbReference type="InterPro" id="IPR011712">
    <property type="entry name" value="Sig_transdc_His_kin_sub3_dim/P"/>
</dbReference>
<keyword evidence="6" id="KW-0418">Kinase</keyword>
<feature type="transmembrane region" description="Helical" evidence="9">
    <location>
        <begin position="20"/>
        <end position="37"/>
    </location>
</feature>
<keyword evidence="5" id="KW-0547">Nucleotide-binding</keyword>
<dbReference type="RefSeq" id="WP_022922103.1">
    <property type="nucleotide sequence ID" value="NZ_BMLB01000006.1"/>
</dbReference>
<evidence type="ECO:0000256" key="4">
    <source>
        <dbReference type="ARBA" id="ARBA00022679"/>
    </source>
</evidence>
<keyword evidence="9" id="KW-1133">Transmembrane helix</keyword>
<dbReference type="EMBL" id="BMLB01000006">
    <property type="protein sequence ID" value="GGK78148.1"/>
    <property type="molecule type" value="Genomic_DNA"/>
</dbReference>
<organism evidence="11 12">
    <name type="scientific">Ornithinimicrobium pekingense</name>
    <dbReference type="NCBI Taxonomy" id="384677"/>
    <lineage>
        <taxon>Bacteria</taxon>
        <taxon>Bacillati</taxon>
        <taxon>Actinomycetota</taxon>
        <taxon>Actinomycetes</taxon>
        <taxon>Micrococcales</taxon>
        <taxon>Ornithinimicrobiaceae</taxon>
        <taxon>Ornithinimicrobium</taxon>
    </lineage>
</organism>
<comment type="catalytic activity">
    <reaction evidence="1">
        <text>ATP + protein L-histidine = ADP + protein N-phospho-L-histidine.</text>
        <dbReference type="EC" id="2.7.13.3"/>
    </reaction>
</comment>
<reference evidence="12" key="1">
    <citation type="journal article" date="2019" name="Int. J. Syst. Evol. Microbiol.">
        <title>The Global Catalogue of Microorganisms (GCM) 10K type strain sequencing project: providing services to taxonomists for standard genome sequencing and annotation.</title>
        <authorList>
            <consortium name="The Broad Institute Genomics Platform"/>
            <consortium name="The Broad Institute Genome Sequencing Center for Infectious Disease"/>
            <person name="Wu L."/>
            <person name="Ma J."/>
        </authorList>
    </citation>
    <scope>NUCLEOTIDE SEQUENCE [LARGE SCALE GENOMIC DNA]</scope>
    <source>
        <strain evidence="12">CGMCC 1.5362</strain>
    </source>
</reference>
<keyword evidence="9" id="KW-0812">Transmembrane</keyword>
<keyword evidence="12" id="KW-1185">Reference proteome</keyword>
<evidence type="ECO:0000256" key="6">
    <source>
        <dbReference type="ARBA" id="ARBA00022777"/>
    </source>
</evidence>
<feature type="domain" description="Signal transduction histidine kinase subgroup 3 dimerisation and phosphoacceptor" evidence="10">
    <location>
        <begin position="185"/>
        <end position="251"/>
    </location>
</feature>
<evidence type="ECO:0000256" key="2">
    <source>
        <dbReference type="ARBA" id="ARBA00012438"/>
    </source>
</evidence>
<dbReference type="InterPro" id="IPR036890">
    <property type="entry name" value="HATPase_C_sf"/>
</dbReference>
<keyword evidence="9" id="KW-0472">Membrane</keyword>
<evidence type="ECO:0000313" key="12">
    <source>
        <dbReference type="Proteomes" id="UP000662111"/>
    </source>
</evidence>
<evidence type="ECO:0000256" key="5">
    <source>
        <dbReference type="ARBA" id="ARBA00022741"/>
    </source>
</evidence>
<dbReference type="InterPro" id="IPR050482">
    <property type="entry name" value="Sensor_HK_TwoCompSys"/>
</dbReference>
<keyword evidence="3" id="KW-0597">Phosphoprotein</keyword>
<keyword evidence="8" id="KW-0902">Two-component regulatory system</keyword>
<protein>
    <recommendedName>
        <fullName evidence="2">histidine kinase</fullName>
        <ecNumber evidence="2">2.7.13.3</ecNumber>
    </recommendedName>
</protein>
<proteinExistence type="predicted"/>
<dbReference type="PANTHER" id="PTHR24421:SF10">
    <property type="entry name" value="NITRATE_NITRITE SENSOR PROTEIN NARQ"/>
    <property type="match status" value="1"/>
</dbReference>
<dbReference type="PANTHER" id="PTHR24421">
    <property type="entry name" value="NITRATE/NITRITE SENSOR PROTEIN NARX-RELATED"/>
    <property type="match status" value="1"/>
</dbReference>
<name>A0ABQ2FBQ9_9MICO</name>
<evidence type="ECO:0000256" key="7">
    <source>
        <dbReference type="ARBA" id="ARBA00022840"/>
    </source>
</evidence>
<feature type="transmembrane region" description="Helical" evidence="9">
    <location>
        <begin position="86"/>
        <end position="106"/>
    </location>
</feature>
<dbReference type="Gene3D" id="3.30.565.10">
    <property type="entry name" value="Histidine kinase-like ATPase, C-terminal domain"/>
    <property type="match status" value="1"/>
</dbReference>
<evidence type="ECO:0000256" key="3">
    <source>
        <dbReference type="ARBA" id="ARBA00022553"/>
    </source>
</evidence>
<dbReference type="Proteomes" id="UP000662111">
    <property type="component" value="Unassembled WGS sequence"/>
</dbReference>
<sequence>MLRRLLPAGAPGRRRDDDALVDVLLAALLGALGLVSLLGDGPGDRPPDLLGAALVVAGAGSLLLAHRRPLPVLGAALGTSLALDQLGYAQSGLGLTVLWALYVVALRLPRRTSVPATLVTLLLVNASLLTAGVGQGAEAGARAVTTPADQVTTTVVLGAGWVLGRAVHARRSRRTAEERAALAEERTLVAREMQDLVAHELAGLSVQVTAARRMAGRDCAATEELLAGAEASARAAVAEARRILLLLTPDDAGTCGTPGAPGAPCTDRRPLPGIDDLAELAQEHCTRGLPVTLHAQRSEAVAPGPGLLAYRVAELALEDAWRSGAGRAEVAVQAGAQGLRVAVRHERMAGSTLGTVAPDTSSGVSGLVRRARLYGGTVDRTVDTSGGSVVLEIPGAGTRRTS</sequence>
<evidence type="ECO:0000256" key="9">
    <source>
        <dbReference type="SAM" id="Phobius"/>
    </source>
</evidence>
<keyword evidence="4" id="KW-0808">Transferase</keyword>
<evidence type="ECO:0000259" key="10">
    <source>
        <dbReference type="Pfam" id="PF07730"/>
    </source>
</evidence>
<dbReference type="Gene3D" id="1.20.5.1930">
    <property type="match status" value="1"/>
</dbReference>
<evidence type="ECO:0000313" key="11">
    <source>
        <dbReference type="EMBL" id="GGK78148.1"/>
    </source>
</evidence>
<keyword evidence="7" id="KW-0067">ATP-binding</keyword>
<dbReference type="EC" id="2.7.13.3" evidence="2"/>
<comment type="caution">
    <text evidence="11">The sequence shown here is derived from an EMBL/GenBank/DDBJ whole genome shotgun (WGS) entry which is preliminary data.</text>
</comment>
<dbReference type="Pfam" id="PF07730">
    <property type="entry name" value="HisKA_3"/>
    <property type="match status" value="1"/>
</dbReference>
<gene>
    <name evidence="11" type="ORF">GCM10011509_28360</name>
</gene>
<feature type="transmembrane region" description="Helical" evidence="9">
    <location>
        <begin position="118"/>
        <end position="137"/>
    </location>
</feature>
<accession>A0ABQ2FBQ9</accession>
<evidence type="ECO:0000256" key="8">
    <source>
        <dbReference type="ARBA" id="ARBA00023012"/>
    </source>
</evidence>